<name>A0A2P6RF76_ROSCH</name>
<keyword evidence="1" id="KW-0472">Membrane</keyword>
<keyword evidence="3" id="KW-1185">Reference proteome</keyword>
<evidence type="ECO:0000256" key="1">
    <source>
        <dbReference type="SAM" id="Phobius"/>
    </source>
</evidence>
<organism evidence="2 3">
    <name type="scientific">Rosa chinensis</name>
    <name type="common">China rose</name>
    <dbReference type="NCBI Taxonomy" id="74649"/>
    <lineage>
        <taxon>Eukaryota</taxon>
        <taxon>Viridiplantae</taxon>
        <taxon>Streptophyta</taxon>
        <taxon>Embryophyta</taxon>
        <taxon>Tracheophyta</taxon>
        <taxon>Spermatophyta</taxon>
        <taxon>Magnoliopsida</taxon>
        <taxon>eudicotyledons</taxon>
        <taxon>Gunneridae</taxon>
        <taxon>Pentapetalae</taxon>
        <taxon>rosids</taxon>
        <taxon>fabids</taxon>
        <taxon>Rosales</taxon>
        <taxon>Rosaceae</taxon>
        <taxon>Rosoideae</taxon>
        <taxon>Rosoideae incertae sedis</taxon>
        <taxon>Rosa</taxon>
    </lineage>
</organism>
<dbReference type="EMBL" id="PDCK01000041">
    <property type="protein sequence ID" value="PRQ45086.1"/>
    <property type="molecule type" value="Genomic_DNA"/>
</dbReference>
<keyword evidence="1" id="KW-0812">Transmembrane</keyword>
<dbReference type="Proteomes" id="UP000238479">
    <property type="component" value="Chromosome 3"/>
</dbReference>
<feature type="transmembrane region" description="Helical" evidence="1">
    <location>
        <begin position="90"/>
        <end position="112"/>
    </location>
</feature>
<dbReference type="AlphaFoldDB" id="A0A2P6RF76"/>
<keyword evidence="1" id="KW-1133">Transmembrane helix</keyword>
<comment type="caution">
    <text evidence="2">The sequence shown here is derived from an EMBL/GenBank/DDBJ whole genome shotgun (WGS) entry which is preliminary data.</text>
</comment>
<evidence type="ECO:0000313" key="2">
    <source>
        <dbReference type="EMBL" id="PRQ45086.1"/>
    </source>
</evidence>
<gene>
    <name evidence="2" type="ORF">RchiOBHm_Chr3g0486341</name>
</gene>
<proteinExistence type="predicted"/>
<sequence>MDISYCSPRRRRSCTAEACINGLDPVPHSCILSLASAIRSAAAVDWSCAGTKSRCNSSSGDRLASLCLYHQAQLSIFTEVTETNSLRVRLCITLLGILVVVFGFCISFWQWWWKGFATVEEKSKA</sequence>
<dbReference type="Gramene" id="PRQ45086">
    <property type="protein sequence ID" value="PRQ45086"/>
    <property type="gene ID" value="RchiOBHm_Chr3g0486341"/>
</dbReference>
<reference evidence="2 3" key="1">
    <citation type="journal article" date="2018" name="Nat. Genet.">
        <title>The Rosa genome provides new insights in the design of modern roses.</title>
        <authorList>
            <person name="Bendahmane M."/>
        </authorList>
    </citation>
    <scope>NUCLEOTIDE SEQUENCE [LARGE SCALE GENOMIC DNA]</scope>
    <source>
        <strain evidence="3">cv. Old Blush</strain>
    </source>
</reference>
<accession>A0A2P6RF76</accession>
<protein>
    <submittedName>
        <fullName evidence="2">Uncharacterized protein</fullName>
    </submittedName>
</protein>
<evidence type="ECO:0000313" key="3">
    <source>
        <dbReference type="Proteomes" id="UP000238479"/>
    </source>
</evidence>